<reference evidence="1" key="1">
    <citation type="submission" date="2022-08" db="EMBL/GenBank/DDBJ databases">
        <title>Genome Sequence of Fusarium decemcellulare.</title>
        <authorList>
            <person name="Buettner E."/>
        </authorList>
    </citation>
    <scope>NUCLEOTIDE SEQUENCE</scope>
    <source>
        <strain evidence="1">Babe19</strain>
    </source>
</reference>
<gene>
    <name evidence="1" type="ORF">NM208_g10650</name>
</gene>
<name>A0ACC1RX37_9HYPO</name>
<dbReference type="Proteomes" id="UP001148629">
    <property type="component" value="Unassembled WGS sequence"/>
</dbReference>
<proteinExistence type="predicted"/>
<sequence length="1439" mass="156299">MFSSRKNDDPPVYPAVPNTLHSESFEMAEMRKVQEARADTSPSVTPYLSLRSRLSQIWMNRWTILLLLVLVRVVILIADLNDNVGDAKTKALSACTKVEDVGSAMASMPHYLSRGVNEMAASGIEKSIDAMVYMLDLVIVGVQNLIIFYINFLTATYVCLITALVHGSLDVVADVTEDASKFINDLIDKAVKEIEDIAGDLEDGINKVTEGIEDSVFGDLVPDIPKVDFSGPVDELKDFDLDPKDFVKDVRQLEEDLPDFREVQNLTAEAIAIPFNLLREVINDTYSGYKFDRDVFPLAQKQQLTFCSENDALNDFFTNLFELIAKAKTIFIAILVILAVAAIIPMAWLEIKRWRRQQQHARLIAQNQYDSMDVVYIASRPMTATMGIKIASRFKGKRQILVRWCIAYATSVPALFVLSLAIAGFFSCFCQWLLLRAIKDEVPALADKVGAFADDVVHTLESVSDEWAADANGVITGLNDDINQDVLGYVTNATDAVNDTLTTFLDTMNDGIETALNGTILLDPVKTVVYCAIGIKVESVQKGLTWVHDHAKVNFPLFENDTFSMGAKDSIDGDSELNTFLASPSSVTTDEVTGAVKSVTDWLHNNLIQDALISAGLLLLYLVVVLIGVVWTLAGMATPDKGRAEGGMRYTGDDRPAMSPRVGHHDAHPDGATHFPRFGSSSGDEDHYSQAPSGGNEKFMSGASGRVPQRLTDTKEAAPTATWTRQAASTRNAGAQWTSALVSYVTAGYPKPENTPDILLALEKGGADVLELGAPFTDPIADGPTIQTANTIALENGVTIESTLGMVKEARSRGLKAPVMLMGYYNPLLSYGEERLLEDCQASGVNGFIVVDLPPEEAVSFRKLCNKGRLSYVPLIAPATSDTRMKILCQLADSFIYVVSRMGVTGATGTLNANLPELLERVKKYSGNKPAAVGFGVSTREHFLSVATLADGVVVGSQIITTIKNAEPGQFLNDIEKYCAYLSGRDSEENTREVGLVEAVAGAKEPSGDNVTVNATVTDQDISADEDTALVAQLAALHGKIPERFGEFGGQYVPESLMDCLSQLEDGFNAIKDDPAFWEEYRSYYEYMGRPGHLHLADRLTEHAGGANIWLKREDLNHTGSHKINNALGQLLLARRLGKTRIIAETGAGQHGVATATVCAKFGMECTVYMGAEDVRRQALNVFRMRLLGAKVVAVEAGSKTLRDAVNEALRAWVVDLDTTHYIIGSAIGPHPFPTIVRTFQSIIGNETKQQMLEKRGKLPDAVVACVGGGSNAVGMFYPFENEPTVKLLGVEAGGDGVETTRHSATLTGGSKGVLHGVRTYVLQDKHGQISETHSVSAGLDYPGVGPELSSWKDNERAKFVAATDAQAFLGFKLMSQLEGIIPALESAHGIYGAIELAKTMKKDEDLVICLSGRGDKDVQSVADELPKLGPQIGWDLRF</sequence>
<comment type="caution">
    <text evidence="1">The sequence shown here is derived from an EMBL/GenBank/DDBJ whole genome shotgun (WGS) entry which is preliminary data.</text>
</comment>
<organism evidence="1 2">
    <name type="scientific">Fusarium decemcellulare</name>
    <dbReference type="NCBI Taxonomy" id="57161"/>
    <lineage>
        <taxon>Eukaryota</taxon>
        <taxon>Fungi</taxon>
        <taxon>Dikarya</taxon>
        <taxon>Ascomycota</taxon>
        <taxon>Pezizomycotina</taxon>
        <taxon>Sordariomycetes</taxon>
        <taxon>Hypocreomycetidae</taxon>
        <taxon>Hypocreales</taxon>
        <taxon>Nectriaceae</taxon>
        <taxon>Fusarium</taxon>
        <taxon>Fusarium decemcellulare species complex</taxon>
    </lineage>
</organism>
<evidence type="ECO:0000313" key="2">
    <source>
        <dbReference type="Proteomes" id="UP001148629"/>
    </source>
</evidence>
<keyword evidence="2" id="KW-1185">Reference proteome</keyword>
<accession>A0ACC1RX37</accession>
<evidence type="ECO:0000313" key="1">
    <source>
        <dbReference type="EMBL" id="KAJ3527539.1"/>
    </source>
</evidence>
<dbReference type="EMBL" id="JANRMS010001543">
    <property type="protein sequence ID" value="KAJ3527539.1"/>
    <property type="molecule type" value="Genomic_DNA"/>
</dbReference>
<protein>
    <submittedName>
        <fullName evidence="1">Uncharacterized protein</fullName>
    </submittedName>
</protein>